<organism evidence="2 3">
    <name type="scientific">Reichenbachiella agariperforans</name>
    <dbReference type="NCBI Taxonomy" id="156994"/>
    <lineage>
        <taxon>Bacteria</taxon>
        <taxon>Pseudomonadati</taxon>
        <taxon>Bacteroidota</taxon>
        <taxon>Cytophagia</taxon>
        <taxon>Cytophagales</taxon>
        <taxon>Reichenbachiellaceae</taxon>
        <taxon>Reichenbachiella</taxon>
    </lineage>
</organism>
<feature type="chain" id="PRO_5012590374" description="DUF4136 domain-containing protein" evidence="1">
    <location>
        <begin position="22"/>
        <end position="214"/>
    </location>
</feature>
<keyword evidence="3" id="KW-1185">Reference proteome</keyword>
<gene>
    <name evidence="2" type="ORF">SAMN04488028_101957</name>
</gene>
<accession>A0A1M6LGV5</accession>
<evidence type="ECO:0000313" key="3">
    <source>
        <dbReference type="Proteomes" id="UP000184474"/>
    </source>
</evidence>
<evidence type="ECO:0000313" key="2">
    <source>
        <dbReference type="EMBL" id="SHJ70424.1"/>
    </source>
</evidence>
<dbReference type="RefSeq" id="WP_073119819.1">
    <property type="nucleotide sequence ID" value="NZ_FRAA01000001.1"/>
</dbReference>
<dbReference type="AlphaFoldDB" id="A0A1M6LGV5"/>
<name>A0A1M6LGV5_REIAG</name>
<dbReference type="EMBL" id="FRAA01000001">
    <property type="protein sequence ID" value="SHJ70424.1"/>
    <property type="molecule type" value="Genomic_DNA"/>
</dbReference>
<proteinExistence type="predicted"/>
<keyword evidence="1" id="KW-0732">Signal</keyword>
<sequence length="214" mass="23511">MLRRLLLATVITTLGIGSLFATTGQKDQNGDDKPKIEKLLVIVLVQTIENRRVLEEELAFEFSDYGVSTVLSHNTRLGGSEHLTAKEVAAVSKRNGADGVLLVKLVDIEKQNAYSYNQQSQYTGAGTPSYNSSGVVINNTGVYSWGDYAYGNYFDTVSSNIMEVQSDLFLATSTDPLFSSDTKMRVGEVEKAIGKFSKKLTKQVVKSKYVKTTK</sequence>
<reference evidence="3" key="1">
    <citation type="submission" date="2016-11" db="EMBL/GenBank/DDBJ databases">
        <authorList>
            <person name="Varghese N."/>
            <person name="Submissions S."/>
        </authorList>
    </citation>
    <scope>NUCLEOTIDE SEQUENCE [LARGE SCALE GENOMIC DNA]</scope>
    <source>
        <strain evidence="3">DSM 26134</strain>
    </source>
</reference>
<evidence type="ECO:0008006" key="4">
    <source>
        <dbReference type="Google" id="ProtNLM"/>
    </source>
</evidence>
<feature type="signal peptide" evidence="1">
    <location>
        <begin position="1"/>
        <end position="21"/>
    </location>
</feature>
<dbReference type="Proteomes" id="UP000184474">
    <property type="component" value="Unassembled WGS sequence"/>
</dbReference>
<evidence type="ECO:0000256" key="1">
    <source>
        <dbReference type="SAM" id="SignalP"/>
    </source>
</evidence>
<protein>
    <recommendedName>
        <fullName evidence="4">DUF4136 domain-containing protein</fullName>
    </recommendedName>
</protein>